<dbReference type="InterPro" id="IPR050910">
    <property type="entry name" value="JMJD6_ArgDemeth/LysHydrox"/>
</dbReference>
<dbReference type="GO" id="GO:0016706">
    <property type="term" value="F:2-oxoglutarate-dependent dioxygenase activity"/>
    <property type="evidence" value="ECO:0007669"/>
    <property type="project" value="TreeGrafter"/>
</dbReference>
<dbReference type="Proteomes" id="UP000095280">
    <property type="component" value="Unplaced"/>
</dbReference>
<keyword evidence="1" id="KW-1185">Reference proteome</keyword>
<name>A0A1I8FYT2_9PLAT</name>
<dbReference type="SUPFAM" id="SSF51197">
    <property type="entry name" value="Clavaminate synthase-like"/>
    <property type="match status" value="1"/>
</dbReference>
<dbReference type="AlphaFoldDB" id="A0A1I8FYT2"/>
<dbReference type="PANTHER" id="PTHR12480:SF19">
    <property type="entry name" value="CUPIN-LIKE DOMAIN-CONTAINING PROTEIN"/>
    <property type="match status" value="1"/>
</dbReference>
<accession>A0A1I8FYT2</accession>
<evidence type="ECO:0000313" key="1">
    <source>
        <dbReference type="Proteomes" id="UP000095280"/>
    </source>
</evidence>
<sequence>MSGSNTEAFCSEVEQLLASLPKDGGLICQAAARQMLAEKLVRKQRNLQMPIGVWTVLALLTAGLLARAAYRSSSPTCLLSGTWLQEIARQPSNCSSMCAGLTSVPVETDISPERFLQLYAYTGRPLLVRNGTRGWRAHQHFSYEFIRDLHDRHPSAYGHGPNIKVIDPFNVELATLHDALHMSEERRRRPFYFGWKNLNRGVCLELMNYHERPYYLGPEIEHPAADWFYIGSASRAALLHIDFFYRPSWQAQIAGRKRWILQPPVECESVCSPLQVDIEPGDILNVDPNQWYHATYVLNETFSITLGSEFM</sequence>
<organism evidence="1 2">
    <name type="scientific">Macrostomum lignano</name>
    <dbReference type="NCBI Taxonomy" id="282301"/>
    <lineage>
        <taxon>Eukaryota</taxon>
        <taxon>Metazoa</taxon>
        <taxon>Spiralia</taxon>
        <taxon>Lophotrochozoa</taxon>
        <taxon>Platyhelminthes</taxon>
        <taxon>Rhabditophora</taxon>
        <taxon>Macrostomorpha</taxon>
        <taxon>Macrostomida</taxon>
        <taxon>Macrostomidae</taxon>
        <taxon>Macrostomum</taxon>
    </lineage>
</organism>
<evidence type="ECO:0000313" key="2">
    <source>
        <dbReference type="WBParaSite" id="maker-uti_cns_0000323-snap-gene-1.12-mRNA-1"/>
    </source>
</evidence>
<proteinExistence type="predicted"/>
<protein>
    <submittedName>
        <fullName evidence="2">JmjC domain-containing protein</fullName>
    </submittedName>
</protein>
<dbReference type="Gene3D" id="2.60.120.650">
    <property type="entry name" value="Cupin"/>
    <property type="match status" value="1"/>
</dbReference>
<dbReference type="STRING" id="282301.A0A1I8FYT2"/>
<reference evidence="2" key="1">
    <citation type="submission" date="2016-11" db="UniProtKB">
        <authorList>
            <consortium name="WormBaseParasite"/>
        </authorList>
    </citation>
    <scope>IDENTIFICATION</scope>
</reference>
<dbReference type="WBParaSite" id="maker-uti_cns_0000323-snap-gene-1.12-mRNA-1">
    <property type="protein sequence ID" value="maker-uti_cns_0000323-snap-gene-1.12-mRNA-1"/>
    <property type="gene ID" value="maker-uti_cns_0000323-snap-gene-1.12"/>
</dbReference>
<dbReference type="PANTHER" id="PTHR12480">
    <property type="entry name" value="ARGININE DEMETHYLASE AND LYSYL-HYDROXYLASE JMJD"/>
    <property type="match status" value="1"/>
</dbReference>
<dbReference type="OrthoDB" id="10063099at2759"/>